<comment type="caution">
    <text evidence="5">The sequence shown here is derived from an EMBL/GenBank/DDBJ whole genome shotgun (WGS) entry which is preliminary data.</text>
</comment>
<dbReference type="AlphaFoldDB" id="A0A542Y8B4"/>
<dbReference type="Proteomes" id="UP000319094">
    <property type="component" value="Unassembled WGS sequence"/>
</dbReference>
<dbReference type="PANTHER" id="PTHR33744:SF1">
    <property type="entry name" value="DNA-BINDING TRANSCRIPTIONAL ACTIVATOR ADER"/>
    <property type="match status" value="1"/>
</dbReference>
<proteinExistence type="inferred from homology"/>
<gene>
    <name evidence="5" type="ORF">FB468_2318</name>
</gene>
<evidence type="ECO:0000313" key="5">
    <source>
        <dbReference type="EMBL" id="TQL44267.1"/>
    </source>
</evidence>
<feature type="domain" description="CdaR GGDEF-like" evidence="4">
    <location>
        <begin position="179"/>
        <end position="277"/>
    </location>
</feature>
<accession>A0A542Y8B4</accession>
<evidence type="ECO:0000259" key="3">
    <source>
        <dbReference type="Pfam" id="PF14361"/>
    </source>
</evidence>
<keyword evidence="6" id="KW-1185">Reference proteome</keyword>
<dbReference type="InterPro" id="IPR051448">
    <property type="entry name" value="CdaR-like_regulators"/>
</dbReference>
<dbReference type="InterPro" id="IPR025736">
    <property type="entry name" value="PucR_C-HTH_dom"/>
</dbReference>
<evidence type="ECO:0000259" key="2">
    <source>
        <dbReference type="Pfam" id="PF13556"/>
    </source>
</evidence>
<comment type="similarity">
    <text evidence="1">Belongs to the CdaR family.</text>
</comment>
<dbReference type="PANTHER" id="PTHR33744">
    <property type="entry name" value="CARBOHYDRATE DIACID REGULATOR"/>
    <property type="match status" value="1"/>
</dbReference>
<protein>
    <submittedName>
        <fullName evidence="5">PucR-like helix-turn-helix protein</fullName>
    </submittedName>
</protein>
<name>A0A542Y8B4_9MICO</name>
<dbReference type="InterPro" id="IPR025751">
    <property type="entry name" value="RsbRD_N_dom"/>
</dbReference>
<dbReference type="InterPro" id="IPR041522">
    <property type="entry name" value="CdaR_GGDEF"/>
</dbReference>
<dbReference type="Gene3D" id="1.10.10.2840">
    <property type="entry name" value="PucR C-terminal helix-turn-helix domain"/>
    <property type="match status" value="1"/>
</dbReference>
<evidence type="ECO:0000256" key="1">
    <source>
        <dbReference type="ARBA" id="ARBA00006754"/>
    </source>
</evidence>
<evidence type="ECO:0000259" key="4">
    <source>
        <dbReference type="Pfam" id="PF17853"/>
    </source>
</evidence>
<dbReference type="Pfam" id="PF13556">
    <property type="entry name" value="HTH_30"/>
    <property type="match status" value="1"/>
</dbReference>
<dbReference type="OrthoDB" id="3190266at2"/>
<dbReference type="Pfam" id="PF17853">
    <property type="entry name" value="GGDEF_2"/>
    <property type="match status" value="1"/>
</dbReference>
<reference evidence="5 6" key="1">
    <citation type="submission" date="2019-06" db="EMBL/GenBank/DDBJ databases">
        <title>Sequencing the genomes of 1000 actinobacteria strains.</title>
        <authorList>
            <person name="Klenk H.-P."/>
        </authorList>
    </citation>
    <scope>NUCLEOTIDE SEQUENCE [LARGE SCALE GENOMIC DNA]</scope>
    <source>
        <strain evidence="5 6">DSM 8803</strain>
    </source>
</reference>
<organism evidence="5 6">
    <name type="scientific">Leucobacter komagatae</name>
    <dbReference type="NCBI Taxonomy" id="55969"/>
    <lineage>
        <taxon>Bacteria</taxon>
        <taxon>Bacillati</taxon>
        <taxon>Actinomycetota</taxon>
        <taxon>Actinomycetes</taxon>
        <taxon>Micrococcales</taxon>
        <taxon>Microbacteriaceae</taxon>
        <taxon>Leucobacter</taxon>
    </lineage>
</organism>
<evidence type="ECO:0000313" key="6">
    <source>
        <dbReference type="Proteomes" id="UP000319094"/>
    </source>
</evidence>
<sequence>MVTTESSAIPSTQQSPPWFLLQISARRDLLVTRVVDEIVAGEAVYRDHRVSSELFEIVEANVAALLSELCGGPESATPAQWAGRTKAENGISMASLLHAYRLAGLAVLSEIREVTAGTNETDAAFGAVSALWQILDRYSMLAVEAYREVIDAKERRSGQSSRAHLLALLTGTPHPAHTERLLGLPETGWYCVIVASLGSTGDGPEPDPGAGVRGASVAWTQDAGTHIGILGARRRGDLEAALTEIAERATTRTGASRPFERLSDAPVGAVEARRAMRCLAPEARALSRYGDRPLELAISSGPDVAPQLTESVLGGILALGEAGAKPLLGTIGAWVESGGSTTDSAKLLHCHRNTVLYRMQRIADLTGRRLTHPGDSAELVIALRALRLLGNAWPQGDAATPAT</sequence>
<dbReference type="EMBL" id="VFON01000001">
    <property type="protein sequence ID" value="TQL44267.1"/>
    <property type="molecule type" value="Genomic_DNA"/>
</dbReference>
<dbReference type="InterPro" id="IPR042070">
    <property type="entry name" value="PucR_C-HTH_sf"/>
</dbReference>
<feature type="domain" description="RsbT co-antagonist protein RsbRD N-terminal" evidence="3">
    <location>
        <begin position="30"/>
        <end position="152"/>
    </location>
</feature>
<feature type="domain" description="PucR C-terminal helix-turn-helix" evidence="2">
    <location>
        <begin position="327"/>
        <end position="385"/>
    </location>
</feature>
<dbReference type="Pfam" id="PF14361">
    <property type="entry name" value="RsbRD_N"/>
    <property type="match status" value="1"/>
</dbReference>
<dbReference type="RefSeq" id="WP_141887474.1">
    <property type="nucleotide sequence ID" value="NZ_BAAAUY010000011.1"/>
</dbReference>